<sequence length="149" mass="16057">MTRQAGKEAGKKRKNECDSHHFLHHWPLASEIISSSTSAKRDGVPSGGSRATVLLRAGCFPASCLPSSSSKLSSSPSAECPSFPLFFQRLRFDFSRYRLDFRFITRAGQLRTYTTFAARIDLTVLILSTSIVGAGGAIAISAASVANKS</sequence>
<organism evidence="2 3">
    <name type="scientific">Trichoderma longibrachiatum ATCC 18648</name>
    <dbReference type="NCBI Taxonomy" id="983965"/>
    <lineage>
        <taxon>Eukaryota</taxon>
        <taxon>Fungi</taxon>
        <taxon>Dikarya</taxon>
        <taxon>Ascomycota</taxon>
        <taxon>Pezizomycotina</taxon>
        <taxon>Sordariomycetes</taxon>
        <taxon>Hypocreomycetidae</taxon>
        <taxon>Hypocreales</taxon>
        <taxon>Hypocreaceae</taxon>
        <taxon>Trichoderma</taxon>
    </lineage>
</organism>
<feature type="transmembrane region" description="Helical" evidence="1">
    <location>
        <begin position="122"/>
        <end position="146"/>
    </location>
</feature>
<protein>
    <submittedName>
        <fullName evidence="2">Uncharacterized protein</fullName>
    </submittedName>
</protein>
<name>A0A2T4BW59_TRILO</name>
<dbReference type="Proteomes" id="UP000240760">
    <property type="component" value="Unassembled WGS sequence"/>
</dbReference>
<accession>A0A2T4BW59</accession>
<keyword evidence="3" id="KW-1185">Reference proteome</keyword>
<dbReference type="EMBL" id="KZ679138">
    <property type="protein sequence ID" value="PTB73551.1"/>
    <property type="molecule type" value="Genomic_DNA"/>
</dbReference>
<evidence type="ECO:0000313" key="2">
    <source>
        <dbReference type="EMBL" id="PTB73551.1"/>
    </source>
</evidence>
<keyword evidence="1" id="KW-0472">Membrane</keyword>
<proteinExistence type="predicted"/>
<dbReference type="AlphaFoldDB" id="A0A2T4BW59"/>
<evidence type="ECO:0000256" key="1">
    <source>
        <dbReference type="SAM" id="Phobius"/>
    </source>
</evidence>
<gene>
    <name evidence="2" type="ORF">M440DRAFT_133752</name>
</gene>
<reference evidence="2 3" key="1">
    <citation type="submission" date="2016-07" db="EMBL/GenBank/DDBJ databases">
        <title>Multiple horizontal gene transfer events from other fungi enriched the ability of initially mycotrophic Trichoderma (Ascomycota) to feed on dead plant biomass.</title>
        <authorList>
            <consortium name="DOE Joint Genome Institute"/>
            <person name="Aerts A."/>
            <person name="Atanasova L."/>
            <person name="Chenthamara K."/>
            <person name="Zhang J."/>
            <person name="Grujic M."/>
            <person name="Henrissat B."/>
            <person name="Kuo A."/>
            <person name="Salamov A."/>
            <person name="Lipzen A."/>
            <person name="Labutti K."/>
            <person name="Barry K."/>
            <person name="Miao Y."/>
            <person name="Rahimi M.J."/>
            <person name="Shen Q."/>
            <person name="Grigoriev I.V."/>
            <person name="Kubicek C.P."/>
            <person name="Druzhinina I.S."/>
        </authorList>
    </citation>
    <scope>NUCLEOTIDE SEQUENCE [LARGE SCALE GENOMIC DNA]</scope>
    <source>
        <strain evidence="2 3">ATCC 18648</strain>
    </source>
</reference>
<keyword evidence="1" id="KW-1133">Transmembrane helix</keyword>
<keyword evidence="1" id="KW-0812">Transmembrane</keyword>
<evidence type="ECO:0000313" key="3">
    <source>
        <dbReference type="Proteomes" id="UP000240760"/>
    </source>
</evidence>